<dbReference type="RefSeq" id="WP_008272895.1">
    <property type="nucleotide sequence ID" value="NZ_AAXW01000002.1"/>
</dbReference>
<organism evidence="1 2">
    <name type="scientific">Crocosphaera chwakensis CCY0110</name>
    <dbReference type="NCBI Taxonomy" id="391612"/>
    <lineage>
        <taxon>Bacteria</taxon>
        <taxon>Bacillati</taxon>
        <taxon>Cyanobacteriota</taxon>
        <taxon>Cyanophyceae</taxon>
        <taxon>Oscillatoriophycideae</taxon>
        <taxon>Chroococcales</taxon>
        <taxon>Aphanothecaceae</taxon>
        <taxon>Crocosphaera</taxon>
        <taxon>Crocosphaera chwakensis</taxon>
    </lineage>
</organism>
<gene>
    <name evidence="1" type="ORF">CY0110_16387</name>
</gene>
<dbReference type="AlphaFoldDB" id="A3IHV9"/>
<dbReference type="Proteomes" id="UP000003781">
    <property type="component" value="Unassembled WGS sequence"/>
</dbReference>
<name>A3IHV9_9CHRO</name>
<dbReference type="EMBL" id="AAXW01000002">
    <property type="protein sequence ID" value="EAZ93391.1"/>
    <property type="molecule type" value="Genomic_DNA"/>
</dbReference>
<evidence type="ECO:0000313" key="1">
    <source>
        <dbReference type="EMBL" id="EAZ93391.1"/>
    </source>
</evidence>
<dbReference type="eggNOG" id="COG3514">
    <property type="taxonomic scope" value="Bacteria"/>
</dbReference>
<dbReference type="Pfam" id="PF14384">
    <property type="entry name" value="BrnA_antitoxin"/>
    <property type="match status" value="1"/>
</dbReference>
<evidence type="ECO:0000313" key="2">
    <source>
        <dbReference type="Proteomes" id="UP000003781"/>
    </source>
</evidence>
<reference evidence="1 2" key="1">
    <citation type="submission" date="2007-03" db="EMBL/GenBank/DDBJ databases">
        <authorList>
            <person name="Stal L."/>
            <person name="Ferriera S."/>
            <person name="Johnson J."/>
            <person name="Kravitz S."/>
            <person name="Beeson K."/>
            <person name="Sutton G."/>
            <person name="Rogers Y.-H."/>
            <person name="Friedman R."/>
            <person name="Frazier M."/>
            <person name="Venter J.C."/>
        </authorList>
    </citation>
    <scope>NUCLEOTIDE SEQUENCE [LARGE SCALE GENOMIC DNA]</scope>
    <source>
        <strain evidence="1 2">CCY0110</strain>
    </source>
</reference>
<dbReference type="InterPro" id="IPR025528">
    <property type="entry name" value="BrnA_antitoxin"/>
</dbReference>
<keyword evidence="2" id="KW-1185">Reference proteome</keyword>
<comment type="caution">
    <text evidence="1">The sequence shown here is derived from an EMBL/GenBank/DDBJ whole genome shotgun (WGS) entry which is preliminary data.</text>
</comment>
<proteinExistence type="predicted"/>
<sequence>MTDNDIDTSDIPPLDDDFFANATLRMPKKKISVTLEIDQDIWEWFAAHGEQYQTKINTALKMYANETRKQQNS</sequence>
<protein>
    <recommendedName>
        <fullName evidence="3">3-oxoacyl-ACP synthase</fullName>
    </recommendedName>
</protein>
<accession>A3IHV9</accession>
<evidence type="ECO:0008006" key="3">
    <source>
        <dbReference type="Google" id="ProtNLM"/>
    </source>
</evidence>